<comment type="caution">
    <text evidence="3">The sequence shown here is derived from an EMBL/GenBank/DDBJ whole genome shotgun (WGS) entry which is preliminary data.</text>
</comment>
<feature type="compositionally biased region" description="Low complexity" evidence="1">
    <location>
        <begin position="865"/>
        <end position="880"/>
    </location>
</feature>
<keyword evidence="4" id="KW-1185">Reference proteome</keyword>
<feature type="domain" description="AsmA" evidence="2">
    <location>
        <begin position="840"/>
        <end position="1077"/>
    </location>
</feature>
<feature type="region of interest" description="Disordered" evidence="1">
    <location>
        <begin position="863"/>
        <end position="892"/>
    </location>
</feature>
<sequence length="1212" mass="123591">MRKVLIAIVGLVIVLVAAVLVVPSLIDWNGYKPEIQAAARDATGRELTIGGDLSLSILPSPTLSVADVSLANVEGGTAPDMASLESLDVSVALIPLLSGEIRVTSVTLVKPVIVLERLPDGRANWTFDGTTGSEGGAGDPASGDGGGAPALAIDEAVIEDGRLVYRDATSGAEHTLSDVNLEISAGGLQGPFEIEGDVGYQGIPLALAGSVGALDAGRATPVKLTATGQEGAIELALNGTLDMDAGPSFKGHLEAKAPDLSEAAKIATTFGAAAPEGLPANAASLTADIDGSPQAVKANNLVVTLGESRFQGAVTAALEPKLSIDASLSGNRLDLDALLPKDGAAATDGASPTGDSGSTQPPSAPPGGQSTADAAVLPTDIDARLDLKVDAVQYNGAAIRNVQIDVSLRDGVGDLRLATAQLPGGTDVTLIGGLESGPTFVGRLEAASDNLRATLDWLQVDLASVPADRLRKAVVSAAIRASAQEIQVSDWTMELDATRAQGGLTLALRERPAFGLSLAIDRINVDAYLPQGDGPAPTGSGSGTTQPAAADGGGTADALAVLDSFDANIDLRVGEATVTGITLADARIDALLQNGTLTLRQASVGDMAGAAGTISGVLKDAASQPSVDMTFDVSVKDADRFARLLSTDSPVPAKQLGTVAFKGSASGDMSDVALDAQLTVAGGTLDLKGTAQPLTAPPTVNVTYKVRHPDTNRLVSTLSPGALDGFGSLGSLEINGELKTRDDGRYANQIAAYTGGGRLELIGNVAPFAATPDVNMKVVISHPNATQAIRLASPDYRARGGDLGGFEASTLFNGPVDGLTLSETAIAAGPIRISGNGSIANTGPRPKITLALTSNRIAVDPWLPPSASTPRGAAPAAAPTGGSGAGGGWSREKIDTSGLSAVDADVTMGIEAIEYGSYVVDNAELVAALTDGVLNVSKLAGGMFGGTFDLTAMLADRPTPEAAVTVKVRDADVRQAAQTAAETDVVSGILTYDTDLKATGGSEYELVSNLNGTGSFQVRDGTVKGFDLRAFSDRLQELNRATDFLDLTQRALSGGQTAFTALTGSYTVQQGVLRSNDVALDADAAKGSATAVIDLPPRQMDVNAQARLTDHPNAPPVGMRLVGPFDNPRQILDIDEMQRYVVQTIGTRTLKELDRSGTVEKLDNLLNPGSGQSSGGTGAGGTDGSPPQQQPQDPKQQLEDAAKGLLQNLLKK</sequence>
<dbReference type="InterPro" id="IPR052894">
    <property type="entry name" value="AsmA-related"/>
</dbReference>
<dbReference type="GO" id="GO:0090313">
    <property type="term" value="P:regulation of protein targeting to membrane"/>
    <property type="evidence" value="ECO:0007669"/>
    <property type="project" value="TreeGrafter"/>
</dbReference>
<feature type="region of interest" description="Disordered" evidence="1">
    <location>
        <begin position="1161"/>
        <end position="1212"/>
    </location>
</feature>
<reference evidence="3 4" key="1">
    <citation type="submission" date="2016-10" db="EMBL/GenBank/DDBJ databases">
        <authorList>
            <person name="Varghese N."/>
            <person name="Submissions S."/>
        </authorList>
    </citation>
    <scope>NUCLEOTIDE SEQUENCE [LARGE SCALE GENOMIC DNA]</scope>
    <source>
        <strain evidence="3 4">DSM 18839</strain>
    </source>
</reference>
<dbReference type="RefSeq" id="WP_093153976.1">
    <property type="nucleotide sequence ID" value="NZ_FNBW01000018.1"/>
</dbReference>
<evidence type="ECO:0000259" key="2">
    <source>
        <dbReference type="Pfam" id="PF05170"/>
    </source>
</evidence>
<feature type="compositionally biased region" description="Low complexity" evidence="1">
    <location>
        <begin position="534"/>
        <end position="553"/>
    </location>
</feature>
<evidence type="ECO:0000256" key="1">
    <source>
        <dbReference type="SAM" id="MobiDB-lite"/>
    </source>
</evidence>
<proteinExistence type="predicted"/>
<name>A0A8G2BLW7_9PROT</name>
<accession>A0A8G2BLW7</accession>
<evidence type="ECO:0000313" key="4">
    <source>
        <dbReference type="Proteomes" id="UP000198615"/>
    </source>
</evidence>
<dbReference type="EMBL" id="FNBW01000018">
    <property type="protein sequence ID" value="SDG46146.1"/>
    <property type="molecule type" value="Genomic_DNA"/>
</dbReference>
<dbReference type="PANTHER" id="PTHR30441:SF4">
    <property type="entry name" value="PROTEIN ASMA"/>
    <property type="match status" value="1"/>
</dbReference>
<feature type="compositionally biased region" description="Gly residues" evidence="1">
    <location>
        <begin position="1172"/>
        <end position="1183"/>
    </location>
</feature>
<gene>
    <name evidence="3" type="ORF">SAMN05660686_04485</name>
</gene>
<dbReference type="GO" id="GO:0005886">
    <property type="term" value="C:plasma membrane"/>
    <property type="evidence" value="ECO:0007669"/>
    <property type="project" value="TreeGrafter"/>
</dbReference>
<dbReference type="AlphaFoldDB" id="A0A8G2BLW7"/>
<feature type="region of interest" description="Disordered" evidence="1">
    <location>
        <begin position="343"/>
        <end position="373"/>
    </location>
</feature>
<dbReference type="Proteomes" id="UP000198615">
    <property type="component" value="Unassembled WGS sequence"/>
</dbReference>
<evidence type="ECO:0000313" key="3">
    <source>
        <dbReference type="EMBL" id="SDG46146.1"/>
    </source>
</evidence>
<organism evidence="3 4">
    <name type="scientific">Thalassobaculum litoreum DSM 18839</name>
    <dbReference type="NCBI Taxonomy" id="1123362"/>
    <lineage>
        <taxon>Bacteria</taxon>
        <taxon>Pseudomonadati</taxon>
        <taxon>Pseudomonadota</taxon>
        <taxon>Alphaproteobacteria</taxon>
        <taxon>Rhodospirillales</taxon>
        <taxon>Thalassobaculaceae</taxon>
        <taxon>Thalassobaculum</taxon>
    </lineage>
</organism>
<feature type="domain" description="AsmA" evidence="2">
    <location>
        <begin position="2"/>
        <end position="193"/>
    </location>
</feature>
<dbReference type="InterPro" id="IPR007844">
    <property type="entry name" value="AsmA"/>
</dbReference>
<dbReference type="Pfam" id="PF05170">
    <property type="entry name" value="AsmA"/>
    <property type="match status" value="2"/>
</dbReference>
<dbReference type="PANTHER" id="PTHR30441">
    <property type="entry name" value="DUF748 DOMAIN-CONTAINING PROTEIN"/>
    <property type="match status" value="1"/>
</dbReference>
<feature type="compositionally biased region" description="Low complexity" evidence="1">
    <location>
        <begin position="1184"/>
        <end position="1195"/>
    </location>
</feature>
<dbReference type="OrthoDB" id="9816380at2"/>
<protein>
    <submittedName>
        <fullName evidence="3">Uncharacterized protein involved in outer membrane biogenesis</fullName>
    </submittedName>
</protein>
<feature type="region of interest" description="Disordered" evidence="1">
    <location>
        <begin position="531"/>
        <end position="553"/>
    </location>
</feature>